<protein>
    <submittedName>
        <fullName evidence="2">Guanylate cyclase</fullName>
    </submittedName>
</protein>
<dbReference type="Gene3D" id="3.10.450.50">
    <property type="match status" value="1"/>
</dbReference>
<keyword evidence="3" id="KW-1185">Reference proteome</keyword>
<name>A0A6P0CJG9_9RHOB</name>
<dbReference type="GO" id="GO:0035556">
    <property type="term" value="P:intracellular signal transduction"/>
    <property type="evidence" value="ECO:0007669"/>
    <property type="project" value="InterPro"/>
</dbReference>
<evidence type="ECO:0000313" key="2">
    <source>
        <dbReference type="EMBL" id="NEK25206.1"/>
    </source>
</evidence>
<dbReference type="SMART" id="SM00044">
    <property type="entry name" value="CYCc"/>
    <property type="match status" value="1"/>
</dbReference>
<dbReference type="SUPFAM" id="SSF54427">
    <property type="entry name" value="NTF2-like"/>
    <property type="match status" value="1"/>
</dbReference>
<dbReference type="InterPro" id="IPR029787">
    <property type="entry name" value="Nucleotide_cyclase"/>
</dbReference>
<sequence>MSNPIVPNPEIAAIALRWFHSYGRGEAETILNLLSDDPVLSFIGTAENEYGSGDNFRRAFPEYVAAHPLFEFNDAEITAYSCGNIGWAVGFGTVNVVTGEIAHIRVTQIYHLVHGFWRLIHVHNSKPTPNIDGISQELTQLQDLLDAALSSNAELARTGLATIMFTDIADSTTLAATVGDARWSTAIKSHIALVGEIVTEHGGTMIKSLGDGTMSSFNSARAALSSATALQRAMYDRDSEPRLQTRIGLHTGDLVEEDGDMFGSVVNKAARVTAAAQPGEIRVSDATRAMVGGSVDFTFSQQVSIPLKGLDGEHTLYLLEWQT</sequence>
<dbReference type="Gene3D" id="3.30.70.1230">
    <property type="entry name" value="Nucleotide cyclase"/>
    <property type="match status" value="1"/>
</dbReference>
<dbReference type="GO" id="GO:0006171">
    <property type="term" value="P:cAMP biosynthetic process"/>
    <property type="evidence" value="ECO:0007669"/>
    <property type="project" value="TreeGrafter"/>
</dbReference>
<accession>A0A6P0CJG9</accession>
<dbReference type="InterPro" id="IPR001054">
    <property type="entry name" value="A/G_cyclase"/>
</dbReference>
<gene>
    <name evidence="2" type="ORF">GV827_22835</name>
</gene>
<evidence type="ECO:0000259" key="1">
    <source>
        <dbReference type="PROSITE" id="PS50125"/>
    </source>
</evidence>
<dbReference type="PROSITE" id="PS50125">
    <property type="entry name" value="GUANYLATE_CYCLASE_2"/>
    <property type="match status" value="1"/>
</dbReference>
<dbReference type="GO" id="GO:0004016">
    <property type="term" value="F:adenylate cyclase activity"/>
    <property type="evidence" value="ECO:0007669"/>
    <property type="project" value="UniProtKB-ARBA"/>
</dbReference>
<dbReference type="SUPFAM" id="SSF55073">
    <property type="entry name" value="Nucleotide cyclase"/>
    <property type="match status" value="1"/>
</dbReference>
<dbReference type="Pfam" id="PF00211">
    <property type="entry name" value="Guanylate_cyc"/>
    <property type="match status" value="1"/>
</dbReference>
<dbReference type="Proteomes" id="UP000468591">
    <property type="component" value="Unassembled WGS sequence"/>
</dbReference>
<feature type="domain" description="Guanylate cyclase" evidence="1">
    <location>
        <begin position="162"/>
        <end position="273"/>
    </location>
</feature>
<dbReference type="InterPro" id="IPR032710">
    <property type="entry name" value="NTF2-like_dom_sf"/>
</dbReference>
<comment type="caution">
    <text evidence="2">The sequence shown here is derived from an EMBL/GenBank/DDBJ whole genome shotgun (WGS) entry which is preliminary data.</text>
</comment>
<dbReference type="AlphaFoldDB" id="A0A6P0CJG9"/>
<proteinExistence type="predicted"/>
<dbReference type="RefSeq" id="WP_164356594.1">
    <property type="nucleotide sequence ID" value="NZ_JAABNT010000052.1"/>
</dbReference>
<organism evidence="2 3">
    <name type="scientific">Sulfitobacter sediminilitoris</name>
    <dbReference type="NCBI Taxonomy" id="2698830"/>
    <lineage>
        <taxon>Bacteria</taxon>
        <taxon>Pseudomonadati</taxon>
        <taxon>Pseudomonadota</taxon>
        <taxon>Alphaproteobacteria</taxon>
        <taxon>Rhodobacterales</taxon>
        <taxon>Roseobacteraceae</taxon>
        <taxon>Sulfitobacter</taxon>
    </lineage>
</organism>
<dbReference type="Pfam" id="PF13474">
    <property type="entry name" value="SnoaL_3"/>
    <property type="match status" value="1"/>
</dbReference>
<dbReference type="InterPro" id="IPR037401">
    <property type="entry name" value="SnoaL-like"/>
</dbReference>
<evidence type="ECO:0000313" key="3">
    <source>
        <dbReference type="Proteomes" id="UP000468591"/>
    </source>
</evidence>
<dbReference type="InterPro" id="IPR050697">
    <property type="entry name" value="Adenylyl/Guanylyl_Cyclase_3/4"/>
</dbReference>
<dbReference type="CDD" id="cd07302">
    <property type="entry name" value="CHD"/>
    <property type="match status" value="1"/>
</dbReference>
<dbReference type="PANTHER" id="PTHR43081">
    <property type="entry name" value="ADENYLATE CYCLASE, TERMINAL-DIFFERENTIATION SPECIFIC-RELATED"/>
    <property type="match status" value="1"/>
</dbReference>
<reference evidence="2 3" key="1">
    <citation type="submission" date="2020-01" db="EMBL/GenBank/DDBJ databases">
        <title>Sulfitobacter sediminilitoris sp. nov., isolated from a tidal flat.</title>
        <authorList>
            <person name="Park S."/>
            <person name="Yoon J.-H."/>
        </authorList>
    </citation>
    <scope>NUCLEOTIDE SEQUENCE [LARGE SCALE GENOMIC DNA]</scope>
    <source>
        <strain evidence="2 3">JBTF-M27</strain>
    </source>
</reference>
<dbReference type="PANTHER" id="PTHR43081:SF19">
    <property type="entry name" value="PH-SENSITIVE ADENYLATE CYCLASE RV1264"/>
    <property type="match status" value="1"/>
</dbReference>
<dbReference type="EMBL" id="JAABNT010000052">
    <property type="protein sequence ID" value="NEK25206.1"/>
    <property type="molecule type" value="Genomic_DNA"/>
</dbReference>